<dbReference type="NCBIfam" id="TIGR01378">
    <property type="entry name" value="thi_PPkinase"/>
    <property type="match status" value="1"/>
</dbReference>
<dbReference type="GO" id="GO:0004788">
    <property type="term" value="F:thiamine diphosphokinase activity"/>
    <property type="evidence" value="ECO:0007669"/>
    <property type="project" value="UniProtKB-UniRule"/>
</dbReference>
<dbReference type="InterPro" id="IPR006282">
    <property type="entry name" value="Thi_PPkinase"/>
</dbReference>
<dbReference type="InterPro" id="IPR036371">
    <property type="entry name" value="TPK_B1-bd_sf"/>
</dbReference>
<dbReference type="GO" id="GO:0030975">
    <property type="term" value="F:thiamine binding"/>
    <property type="evidence" value="ECO:0007669"/>
    <property type="project" value="InterPro"/>
</dbReference>
<dbReference type="InterPro" id="IPR053149">
    <property type="entry name" value="TPK"/>
</dbReference>
<keyword evidence="2" id="KW-0547">Nucleotide-binding</keyword>
<reference evidence="7" key="1">
    <citation type="submission" date="2020-04" db="EMBL/GenBank/DDBJ databases">
        <title>Deep metagenomics examines the oral microbiome during advanced dental caries in children, revealing novel taxa and co-occurrences with host molecules.</title>
        <authorList>
            <person name="Baker J.L."/>
            <person name="Morton J.T."/>
            <person name="Dinis M."/>
            <person name="Alvarez R."/>
            <person name="Tran N.C."/>
            <person name="Knight R."/>
            <person name="Edlund A."/>
        </authorList>
    </citation>
    <scope>NUCLEOTIDE SEQUENCE</scope>
    <source>
        <strain evidence="7">JCVI_24_bin.2</strain>
    </source>
</reference>
<evidence type="ECO:0000256" key="1">
    <source>
        <dbReference type="ARBA" id="ARBA00022679"/>
    </source>
</evidence>
<dbReference type="PANTHER" id="PTHR41299">
    <property type="entry name" value="THIAMINE PYROPHOSPHOKINASE"/>
    <property type="match status" value="1"/>
</dbReference>
<evidence type="ECO:0000256" key="5">
    <source>
        <dbReference type="NCBIfam" id="TIGR01378"/>
    </source>
</evidence>
<accession>A0A930GZ94</accession>
<organism evidence="7 8">
    <name type="scientific">Oribacterium parvum</name>
    <dbReference type="NCBI Taxonomy" id="1501329"/>
    <lineage>
        <taxon>Bacteria</taxon>
        <taxon>Bacillati</taxon>
        <taxon>Bacillota</taxon>
        <taxon>Clostridia</taxon>
        <taxon>Lachnospirales</taxon>
        <taxon>Lachnospiraceae</taxon>
        <taxon>Oribacterium</taxon>
    </lineage>
</organism>
<name>A0A930GZ94_9FIRM</name>
<dbReference type="Proteomes" id="UP000709351">
    <property type="component" value="Unassembled WGS sequence"/>
</dbReference>
<dbReference type="InterPro" id="IPR007373">
    <property type="entry name" value="Thiamin_PyroPKinase_B1-bd"/>
</dbReference>
<dbReference type="GO" id="GO:0006772">
    <property type="term" value="P:thiamine metabolic process"/>
    <property type="evidence" value="ECO:0007669"/>
    <property type="project" value="UniProtKB-UniRule"/>
</dbReference>
<comment type="caution">
    <text evidence="7">The sequence shown here is derived from an EMBL/GenBank/DDBJ whole genome shotgun (WGS) entry which is preliminary data.</text>
</comment>
<dbReference type="GO" id="GO:0009229">
    <property type="term" value="P:thiamine diphosphate biosynthetic process"/>
    <property type="evidence" value="ECO:0007669"/>
    <property type="project" value="InterPro"/>
</dbReference>
<dbReference type="InterPro" id="IPR007371">
    <property type="entry name" value="TPK_catalytic"/>
</dbReference>
<gene>
    <name evidence="7" type="ORF">HXM93_03390</name>
</gene>
<sequence>MKEFAEKKYKRSILIGAGSFFGLPFSIGEEDFVIAIDGGMKHCEKEGIRTNLLLGDFDSYSIREEKPTAPFSAQEKHGIAKQYSIFGENCMLEAFLERNKQVSLPTISLPAIKNDTDLHAAVKLSLEMGIKEMHILGALGGERMDHSYAALQSLAFLTEKGGEGYLYGERQVFTALRNGIKCFSRKYKGYFSAFSFSDSCSGVSEKGFKYRIENVCLRNTEPVGVSNEFIGEEAEIEVKNGILILSYELLQA</sequence>
<keyword evidence="1 7" id="KW-0808">Transferase</keyword>
<dbReference type="PANTHER" id="PTHR41299:SF1">
    <property type="entry name" value="THIAMINE PYROPHOSPHOKINASE"/>
    <property type="match status" value="1"/>
</dbReference>
<evidence type="ECO:0000313" key="8">
    <source>
        <dbReference type="Proteomes" id="UP000709351"/>
    </source>
</evidence>
<dbReference type="AlphaFoldDB" id="A0A930GZ94"/>
<evidence type="ECO:0000259" key="6">
    <source>
        <dbReference type="SMART" id="SM00983"/>
    </source>
</evidence>
<evidence type="ECO:0000256" key="3">
    <source>
        <dbReference type="ARBA" id="ARBA00022777"/>
    </source>
</evidence>
<dbReference type="GO" id="GO:0005524">
    <property type="term" value="F:ATP binding"/>
    <property type="evidence" value="ECO:0007669"/>
    <property type="project" value="UniProtKB-KW"/>
</dbReference>
<evidence type="ECO:0000256" key="4">
    <source>
        <dbReference type="ARBA" id="ARBA00022840"/>
    </source>
</evidence>
<dbReference type="SMART" id="SM00983">
    <property type="entry name" value="TPK_B1_binding"/>
    <property type="match status" value="1"/>
</dbReference>
<dbReference type="Gene3D" id="3.40.50.10240">
    <property type="entry name" value="Thiamin pyrophosphokinase, catalytic domain"/>
    <property type="match status" value="2"/>
</dbReference>
<dbReference type="Pfam" id="PF04263">
    <property type="entry name" value="TPK_catalytic"/>
    <property type="match status" value="1"/>
</dbReference>
<keyword evidence="3" id="KW-0418">Kinase</keyword>
<dbReference type="CDD" id="cd07995">
    <property type="entry name" value="TPK"/>
    <property type="match status" value="1"/>
</dbReference>
<keyword evidence="4" id="KW-0067">ATP-binding</keyword>
<dbReference type="GO" id="GO:0016301">
    <property type="term" value="F:kinase activity"/>
    <property type="evidence" value="ECO:0007669"/>
    <property type="project" value="UniProtKB-KW"/>
</dbReference>
<protein>
    <recommendedName>
        <fullName evidence="5">Thiamine diphosphokinase</fullName>
        <ecNumber evidence="5">2.7.6.2</ecNumber>
    </recommendedName>
</protein>
<dbReference type="EMBL" id="JABZRD010000167">
    <property type="protein sequence ID" value="MBF1283563.1"/>
    <property type="molecule type" value="Genomic_DNA"/>
</dbReference>
<dbReference type="EC" id="2.7.6.2" evidence="5"/>
<dbReference type="Pfam" id="PF04265">
    <property type="entry name" value="TPK_B1_binding"/>
    <property type="match status" value="1"/>
</dbReference>
<dbReference type="SUPFAM" id="SSF63862">
    <property type="entry name" value="Thiamin pyrophosphokinase, substrate-binding domain"/>
    <property type="match status" value="1"/>
</dbReference>
<evidence type="ECO:0000313" key="7">
    <source>
        <dbReference type="EMBL" id="MBF1283563.1"/>
    </source>
</evidence>
<dbReference type="SUPFAM" id="SSF63999">
    <property type="entry name" value="Thiamin pyrophosphokinase, catalytic domain"/>
    <property type="match status" value="1"/>
</dbReference>
<proteinExistence type="predicted"/>
<dbReference type="InterPro" id="IPR036759">
    <property type="entry name" value="TPK_catalytic_sf"/>
</dbReference>
<feature type="domain" description="Thiamin pyrophosphokinase thiamin-binding" evidence="6">
    <location>
        <begin position="179"/>
        <end position="244"/>
    </location>
</feature>
<evidence type="ECO:0000256" key="2">
    <source>
        <dbReference type="ARBA" id="ARBA00022741"/>
    </source>
</evidence>